<feature type="compositionally biased region" description="Polar residues" evidence="5">
    <location>
        <begin position="1432"/>
        <end position="1442"/>
    </location>
</feature>
<proteinExistence type="predicted"/>
<dbReference type="PROSITE" id="PS50913">
    <property type="entry name" value="GRIP"/>
    <property type="match status" value="1"/>
</dbReference>
<organism evidence="7 8">
    <name type="scientific">Fasciola hepatica</name>
    <name type="common">Liver fluke</name>
    <dbReference type="NCBI Taxonomy" id="6192"/>
    <lineage>
        <taxon>Eukaryota</taxon>
        <taxon>Metazoa</taxon>
        <taxon>Spiralia</taxon>
        <taxon>Lophotrochozoa</taxon>
        <taxon>Platyhelminthes</taxon>
        <taxon>Trematoda</taxon>
        <taxon>Digenea</taxon>
        <taxon>Plagiorchiida</taxon>
        <taxon>Echinostomata</taxon>
        <taxon>Echinostomatoidea</taxon>
        <taxon>Fasciolidae</taxon>
        <taxon>Fasciola</taxon>
    </lineage>
</organism>
<feature type="compositionally biased region" description="Basic and acidic residues" evidence="5">
    <location>
        <begin position="101"/>
        <end position="110"/>
    </location>
</feature>
<evidence type="ECO:0000259" key="6">
    <source>
        <dbReference type="PROSITE" id="PS50913"/>
    </source>
</evidence>
<feature type="compositionally biased region" description="Basic and acidic residues" evidence="5">
    <location>
        <begin position="624"/>
        <end position="638"/>
    </location>
</feature>
<keyword evidence="3 4" id="KW-0175">Coiled coil</keyword>
<sequence length="1494" mass="166983">MDWLGGLSNIKGQISNLTKDLLAEGTSELTDPQSELDLAQSRISELSSIIDTQKKEIISLKTKNDELQVQLESAELRLDHTREHFQMQLKEKESLIMKLRSEVSTERGEPEGQSAATIKTSKADRSAEATGASAHPGSCFELASEDHELTGSGGNDGTATWQELKNEVAKLRGEVTRWRRIAKQKKTNDRQSSNLPVVSTSDLEAEIEDLKQKLLDMDELRQTELTALRDTHTEHMNNLVDQLRETEAEVLSLREKLQETEAQKKPSPIPPPLTFRPSTNDTRVEPSPSPGPDRGTKRQRSMKKRKQKALMGSHAEVTELSRTAPEPPVEKTFNEMAVQCVMLDFSTDTSTDFEKVDPPSSGVHTPKSDTAQTAGDGHTTDNTVGVQQETETVDTETQTDLARDLAPELKPKQLPMTETVGVQTFIPLDESNTGESLIGVSVSLTDDVRSQVSDISDISSSSRYLDDLVHQLAEEVQSYELVVDEVVHTVTKRFSPRSEQLGNVEVNEDEIAQKLSMFQNSLKQRRDRLAAIRKKNHKRALKSGGALPIDREISALSTSAVTCSRSSSPVIPSIETSVIVDPVDVYEPESDGWREGDGENDNDFFGLHSTHTQILKSTSSISSHGDDKKAQTLHRSESSETIVSDLRNTIQQLETRLSMDAESYEKQLEALKNNLKPTERLRNLLSQAVQHLVSTLPGPPPLPPGSPSLSVKEPSPPLPRDWPPTDPEAQLAMIIGLERAASEQVRRLRVALDNTKKALDSVSHENAELQQKLDDYRSNEVSQPTPSSEVSLQDKTGETADVARSREDEMSSVAYRLCLALDPDYSAQVWDPDQWDFLLYDLLKSRFDESVEDVSPNQAAASDERVIQLTAEVAALRDILGQHTAFRTQAERDLRQLLTTVTSQRAQIDELTAQKEQLQQGLTQSRQQVEQPVLLNRQDESDELSRTAIRQLSELVREKEEEVERLQRRCDDLTQLIRSAHNRITVSDPANTASVDEDVTVVLERLTEQLSEAKSRADRTEAMYESVLSALEQKHAESQAYHMELQRVYTDLNASNDRSEALNQELTETRQKLLDVQSESLALRAHRPEHDANETEVIHTDTVPVTAVSATGVTDTSESNVHAVEHKLMAEVERLRAHLLEMEESYNMEALNAEAREVDLRNQLHDAQKRLTQMEECSRTAEDRVRQAYTERDEARSMNEVHQKEIIALEANLANLQSVLDSFQQNQQSAVTAETEHMRLELHRVRQNEASLRSELDSLSGQLADRNQLKEHNRQLSSQIQRHTAQLDRIRAQINEKDAQIDSLRTRLAQMAVDTDSKIDKVLMKNLLVSYFQLPGSQKQNGLRVIGSLLHFTDEEYAKAGSNSGAIPTLLNWMRAAVSSLPSGPPKDVTFASSYPDKSFTELFLSFLEQEAGLRAPLKLSMDHYTPEAVKPSTSRRPSQPTGELEDVQLHSWSHSVQTSTTPISMRVPDTVLPQSTSGSVSKSPAPLNPLFQM</sequence>
<accession>A0A4E0R1N3</accession>
<feature type="compositionally biased region" description="Basic residues" evidence="5">
    <location>
        <begin position="297"/>
        <end position="308"/>
    </location>
</feature>
<evidence type="ECO:0000256" key="3">
    <source>
        <dbReference type="ARBA" id="ARBA00023054"/>
    </source>
</evidence>
<evidence type="ECO:0000256" key="1">
    <source>
        <dbReference type="ARBA" id="ARBA00004555"/>
    </source>
</evidence>
<feature type="domain" description="GRIP" evidence="6">
    <location>
        <begin position="1314"/>
        <end position="1363"/>
    </location>
</feature>
<keyword evidence="8" id="KW-1185">Reference proteome</keyword>
<feature type="region of interest" description="Disordered" evidence="5">
    <location>
        <begin position="1427"/>
        <end position="1494"/>
    </location>
</feature>
<dbReference type="EMBL" id="JXXN02003113">
    <property type="protein sequence ID" value="THD21949.1"/>
    <property type="molecule type" value="Genomic_DNA"/>
</dbReference>
<feature type="region of interest" description="Disordered" evidence="5">
    <location>
        <begin position="258"/>
        <end position="327"/>
    </location>
</feature>
<dbReference type="GO" id="GO:0007030">
    <property type="term" value="P:Golgi organization"/>
    <property type="evidence" value="ECO:0007669"/>
    <property type="project" value="TreeGrafter"/>
</dbReference>
<feature type="coiled-coil region" evidence="4">
    <location>
        <begin position="1150"/>
        <end position="1226"/>
    </location>
</feature>
<feature type="coiled-coil region" evidence="4">
    <location>
        <begin position="1266"/>
        <end position="1307"/>
    </location>
</feature>
<comment type="caution">
    <text evidence="7">The sequence shown here is derived from an EMBL/GenBank/DDBJ whole genome shotgun (WGS) entry which is preliminary data.</text>
</comment>
<feature type="coiled-coil region" evidence="4">
    <location>
        <begin position="654"/>
        <end position="681"/>
    </location>
</feature>
<dbReference type="Proteomes" id="UP000230066">
    <property type="component" value="Unassembled WGS sequence"/>
</dbReference>
<gene>
    <name evidence="7" type="ORF">D915_007191</name>
</gene>
<feature type="region of interest" description="Disordered" evidence="5">
    <location>
        <begin position="352"/>
        <end position="382"/>
    </location>
</feature>
<feature type="compositionally biased region" description="Polar residues" evidence="5">
    <location>
        <begin position="1473"/>
        <end position="1483"/>
    </location>
</feature>
<dbReference type="GO" id="GO:0031267">
    <property type="term" value="F:small GTPase binding"/>
    <property type="evidence" value="ECO:0007669"/>
    <property type="project" value="TreeGrafter"/>
</dbReference>
<dbReference type="GO" id="GO:0006888">
    <property type="term" value="P:endoplasmic reticulum to Golgi vesicle-mediated transport"/>
    <property type="evidence" value="ECO:0007669"/>
    <property type="project" value="TreeGrafter"/>
</dbReference>
<dbReference type="PANTHER" id="PTHR18921:SF2">
    <property type="entry name" value="THYROID RECEPTOR-INTERACTING PROTEIN 11"/>
    <property type="match status" value="1"/>
</dbReference>
<feature type="compositionally biased region" description="Polar residues" evidence="5">
    <location>
        <begin position="1451"/>
        <end position="1464"/>
    </location>
</feature>
<feature type="compositionally biased region" description="Pro residues" evidence="5">
    <location>
        <begin position="697"/>
        <end position="706"/>
    </location>
</feature>
<name>A0A4E0R1N3_FASHE</name>
<dbReference type="GO" id="GO:0005794">
    <property type="term" value="C:Golgi apparatus"/>
    <property type="evidence" value="ECO:0007669"/>
    <property type="project" value="UniProtKB-SubCell"/>
</dbReference>
<reference evidence="7" key="1">
    <citation type="submission" date="2019-03" db="EMBL/GenBank/DDBJ databases">
        <title>Improved annotation for the trematode Fasciola hepatica.</title>
        <authorList>
            <person name="Choi Y.-J."/>
            <person name="Martin J."/>
            <person name="Mitreva M."/>
        </authorList>
    </citation>
    <scope>NUCLEOTIDE SEQUENCE [LARGE SCALE GENOMIC DNA]</scope>
</reference>
<feature type="region of interest" description="Disordered" evidence="5">
    <location>
        <begin position="775"/>
        <end position="805"/>
    </location>
</feature>
<evidence type="ECO:0000313" key="8">
    <source>
        <dbReference type="Proteomes" id="UP000230066"/>
    </source>
</evidence>
<feature type="coiled-coil region" evidence="4">
    <location>
        <begin position="1052"/>
        <end position="1079"/>
    </location>
</feature>
<feature type="region of interest" description="Disordered" evidence="5">
    <location>
        <begin position="617"/>
        <end position="640"/>
    </location>
</feature>
<feature type="coiled-coil region" evidence="4">
    <location>
        <begin position="894"/>
        <end position="1023"/>
    </location>
</feature>
<evidence type="ECO:0000256" key="2">
    <source>
        <dbReference type="ARBA" id="ARBA00023034"/>
    </source>
</evidence>
<feature type="compositionally biased region" description="Basic and acidic residues" evidence="5">
    <location>
        <begin position="795"/>
        <end position="805"/>
    </location>
</feature>
<protein>
    <recommendedName>
        <fullName evidence="6">GRIP domain-containing protein</fullName>
    </recommendedName>
</protein>
<keyword evidence="2" id="KW-0333">Golgi apparatus</keyword>
<evidence type="ECO:0000256" key="4">
    <source>
        <dbReference type="SAM" id="Coils"/>
    </source>
</evidence>
<feature type="compositionally biased region" description="Pro residues" evidence="5">
    <location>
        <begin position="714"/>
        <end position="724"/>
    </location>
</feature>
<feature type="region of interest" description="Disordered" evidence="5">
    <location>
        <begin position="694"/>
        <end position="724"/>
    </location>
</feature>
<evidence type="ECO:0000256" key="5">
    <source>
        <dbReference type="SAM" id="MobiDB-lite"/>
    </source>
</evidence>
<evidence type="ECO:0000313" key="7">
    <source>
        <dbReference type="EMBL" id="THD21949.1"/>
    </source>
</evidence>
<dbReference type="PANTHER" id="PTHR18921">
    <property type="entry name" value="MYOSIN HEAVY CHAIN - RELATED"/>
    <property type="match status" value="1"/>
</dbReference>
<feature type="region of interest" description="Disordered" evidence="5">
    <location>
        <begin position="101"/>
        <end position="138"/>
    </location>
</feature>
<feature type="compositionally biased region" description="Polar residues" evidence="5">
    <location>
        <begin position="779"/>
        <end position="794"/>
    </location>
</feature>
<comment type="subcellular location">
    <subcellularLocation>
        <location evidence="1">Golgi apparatus</location>
    </subcellularLocation>
</comment>
<dbReference type="InterPro" id="IPR000237">
    <property type="entry name" value="GRIP_dom"/>
</dbReference>